<proteinExistence type="predicted"/>
<keyword evidence="6" id="KW-1133">Transmembrane helix</keyword>
<dbReference type="Proteomes" id="UP001187315">
    <property type="component" value="Unassembled WGS sequence"/>
</dbReference>
<evidence type="ECO:0000256" key="1">
    <source>
        <dbReference type="ARBA" id="ARBA00022723"/>
    </source>
</evidence>
<feature type="transmembrane region" description="Helical" evidence="6">
    <location>
        <begin position="15"/>
        <end position="38"/>
    </location>
</feature>
<evidence type="ECO:0000313" key="9">
    <source>
        <dbReference type="Proteomes" id="UP001187315"/>
    </source>
</evidence>
<keyword evidence="6" id="KW-0472">Membrane</keyword>
<evidence type="ECO:0000313" key="8">
    <source>
        <dbReference type="EMBL" id="KAK2864424.1"/>
    </source>
</evidence>
<evidence type="ECO:0000256" key="6">
    <source>
        <dbReference type="SAM" id="Phobius"/>
    </source>
</evidence>
<dbReference type="PANTHER" id="PTHR15379">
    <property type="entry name" value="CELL GROWTH REGULATOR WITH RING FINGER DOMAIN PROTEIN 1"/>
    <property type="match status" value="1"/>
</dbReference>
<dbReference type="CDD" id="cd16787">
    <property type="entry name" value="mRING-HC-C3HC5_CGRF1"/>
    <property type="match status" value="1"/>
</dbReference>
<feature type="compositionally biased region" description="Basic and acidic residues" evidence="5">
    <location>
        <begin position="243"/>
        <end position="253"/>
    </location>
</feature>
<evidence type="ECO:0000256" key="2">
    <source>
        <dbReference type="ARBA" id="ARBA00022771"/>
    </source>
</evidence>
<keyword evidence="9" id="KW-1185">Reference proteome</keyword>
<comment type="caution">
    <text evidence="8">The sequence shown here is derived from an EMBL/GenBank/DDBJ whole genome shotgun (WGS) entry which is preliminary data.</text>
</comment>
<organism evidence="8 9">
    <name type="scientific">Tachysurus vachellii</name>
    <name type="common">Darkbarbel catfish</name>
    <name type="synonym">Pelteobagrus vachellii</name>
    <dbReference type="NCBI Taxonomy" id="175792"/>
    <lineage>
        <taxon>Eukaryota</taxon>
        <taxon>Metazoa</taxon>
        <taxon>Chordata</taxon>
        <taxon>Craniata</taxon>
        <taxon>Vertebrata</taxon>
        <taxon>Euteleostomi</taxon>
        <taxon>Actinopterygii</taxon>
        <taxon>Neopterygii</taxon>
        <taxon>Teleostei</taxon>
        <taxon>Ostariophysi</taxon>
        <taxon>Siluriformes</taxon>
        <taxon>Bagridae</taxon>
        <taxon>Tachysurus</taxon>
    </lineage>
</organism>
<evidence type="ECO:0000256" key="5">
    <source>
        <dbReference type="SAM" id="MobiDB-lite"/>
    </source>
</evidence>
<protein>
    <recommendedName>
        <fullName evidence="7">RING-type domain-containing protein</fullName>
    </recommendedName>
</protein>
<reference evidence="8" key="1">
    <citation type="submission" date="2023-08" db="EMBL/GenBank/DDBJ databases">
        <title>Pelteobagrus vachellii genome.</title>
        <authorList>
            <person name="Liu H."/>
        </authorList>
    </citation>
    <scope>NUCLEOTIDE SEQUENCE</scope>
    <source>
        <strain evidence="8">PRFRI_2022a</strain>
        <tissue evidence="8">Muscle</tissue>
    </source>
</reference>
<keyword evidence="1" id="KW-0479">Metal-binding</keyword>
<evidence type="ECO:0000256" key="3">
    <source>
        <dbReference type="ARBA" id="ARBA00022833"/>
    </source>
</evidence>
<sequence>MAAEFIVKLYEISPLFYISVIALCFILTVAAVLGWFGFDVPVIVRSSDESDSLPPAPEKKMVQVLNPFSLEIDTDTKPGTVMDGVCLRSCCLEECVLSCYWGCSVQALQFALQEHRYTRRLNTARLFQQALQGQYLHCHTFIVTKGQRSECVTQMPPDLGVTDFGFLPRDRYPLVTVLTLANAEERDAYDIAVSVTVLHVPDDKYRLSARILFHALLTADGNMFDLKPLFMSTDGTSPAPTEEEAKPQEKEPKDEESESDEDGAWSEAVGRDCVVCQNAAVNRVLLPCRHACVCDECVWRFQHCPICRAFVCESFTLSLPTHTPLS</sequence>
<dbReference type="EMBL" id="JAVHJS010000003">
    <property type="protein sequence ID" value="KAK2864424.1"/>
    <property type="molecule type" value="Genomic_DNA"/>
</dbReference>
<keyword evidence="2 4" id="KW-0863">Zinc-finger</keyword>
<dbReference type="InterPro" id="IPR013083">
    <property type="entry name" value="Znf_RING/FYVE/PHD"/>
</dbReference>
<keyword evidence="3" id="KW-0862">Zinc</keyword>
<dbReference type="PANTHER" id="PTHR15379:SF2">
    <property type="entry name" value="CELL GROWTH REGULATOR WITH RING FINGER DOMAIN PROTEIN 1"/>
    <property type="match status" value="1"/>
</dbReference>
<evidence type="ECO:0000256" key="4">
    <source>
        <dbReference type="PROSITE-ProRule" id="PRU00175"/>
    </source>
</evidence>
<gene>
    <name evidence="8" type="ORF">Q7C36_003578</name>
</gene>
<dbReference type="PROSITE" id="PS50089">
    <property type="entry name" value="ZF_RING_2"/>
    <property type="match status" value="1"/>
</dbReference>
<feature type="domain" description="RING-type" evidence="7">
    <location>
        <begin position="273"/>
        <end position="308"/>
    </location>
</feature>
<dbReference type="GO" id="GO:0008270">
    <property type="term" value="F:zinc ion binding"/>
    <property type="evidence" value="ECO:0007669"/>
    <property type="project" value="UniProtKB-KW"/>
</dbReference>
<dbReference type="Gene3D" id="3.30.40.10">
    <property type="entry name" value="Zinc/RING finger domain, C3HC4 (zinc finger)"/>
    <property type="match status" value="1"/>
</dbReference>
<evidence type="ECO:0000259" key="7">
    <source>
        <dbReference type="PROSITE" id="PS50089"/>
    </source>
</evidence>
<feature type="region of interest" description="Disordered" evidence="5">
    <location>
        <begin position="235"/>
        <end position="262"/>
    </location>
</feature>
<dbReference type="SUPFAM" id="SSF57850">
    <property type="entry name" value="RING/U-box"/>
    <property type="match status" value="1"/>
</dbReference>
<name>A0AA88P432_TACVA</name>
<dbReference type="InterPro" id="IPR042496">
    <property type="entry name" value="CGRF1"/>
</dbReference>
<dbReference type="GO" id="GO:0030308">
    <property type="term" value="P:negative regulation of cell growth"/>
    <property type="evidence" value="ECO:0007669"/>
    <property type="project" value="TreeGrafter"/>
</dbReference>
<accession>A0AA88P432</accession>
<dbReference type="AlphaFoldDB" id="A0AA88P432"/>
<dbReference type="InterPro" id="IPR001841">
    <property type="entry name" value="Znf_RING"/>
</dbReference>
<dbReference type="Pfam" id="PF13920">
    <property type="entry name" value="zf-C3HC4_3"/>
    <property type="match status" value="1"/>
</dbReference>
<keyword evidence="6" id="KW-0812">Transmembrane</keyword>